<comment type="similarity">
    <text evidence="3">Belongs to the HARBI1 family.</text>
</comment>
<dbReference type="GO" id="GO:0004518">
    <property type="term" value="F:nuclease activity"/>
    <property type="evidence" value="ECO:0007669"/>
    <property type="project" value="UniProtKB-KW"/>
</dbReference>
<reference evidence="10 11" key="1">
    <citation type="submission" date="2024-05" db="EMBL/GenBank/DDBJ databases">
        <title>Genetic variation in Jamaican populations of the coffee berry borer (Hypothenemus hampei).</title>
        <authorList>
            <person name="Errbii M."/>
            <person name="Myrie A."/>
        </authorList>
    </citation>
    <scope>NUCLEOTIDE SEQUENCE [LARGE SCALE GENOMIC DNA]</scope>
    <source>
        <strain evidence="10">JA-Hopewell-2020-01-JO</strain>
        <tissue evidence="10">Whole body</tissue>
    </source>
</reference>
<evidence type="ECO:0000256" key="6">
    <source>
        <dbReference type="ARBA" id="ARBA00022801"/>
    </source>
</evidence>
<gene>
    <name evidence="10" type="ORF">ABEB36_014168</name>
</gene>
<evidence type="ECO:0000313" key="10">
    <source>
        <dbReference type="EMBL" id="KAL1489235.1"/>
    </source>
</evidence>
<evidence type="ECO:0008006" key="12">
    <source>
        <dbReference type="Google" id="ProtNLM"/>
    </source>
</evidence>
<evidence type="ECO:0000259" key="9">
    <source>
        <dbReference type="Pfam" id="PF26138"/>
    </source>
</evidence>
<organism evidence="10 11">
    <name type="scientific">Hypothenemus hampei</name>
    <name type="common">Coffee berry borer</name>
    <dbReference type="NCBI Taxonomy" id="57062"/>
    <lineage>
        <taxon>Eukaryota</taxon>
        <taxon>Metazoa</taxon>
        <taxon>Ecdysozoa</taxon>
        <taxon>Arthropoda</taxon>
        <taxon>Hexapoda</taxon>
        <taxon>Insecta</taxon>
        <taxon>Pterygota</taxon>
        <taxon>Neoptera</taxon>
        <taxon>Endopterygota</taxon>
        <taxon>Coleoptera</taxon>
        <taxon>Polyphaga</taxon>
        <taxon>Cucujiformia</taxon>
        <taxon>Curculionidae</taxon>
        <taxon>Scolytinae</taxon>
        <taxon>Hypothenemus</taxon>
    </lineage>
</organism>
<dbReference type="EMBL" id="JBDJPC010000012">
    <property type="protein sequence ID" value="KAL1489235.1"/>
    <property type="molecule type" value="Genomic_DNA"/>
</dbReference>
<evidence type="ECO:0000256" key="1">
    <source>
        <dbReference type="ARBA" id="ARBA00001968"/>
    </source>
</evidence>
<dbReference type="GO" id="GO:0005634">
    <property type="term" value="C:nucleus"/>
    <property type="evidence" value="ECO:0007669"/>
    <property type="project" value="UniProtKB-SubCell"/>
</dbReference>
<dbReference type="AlphaFoldDB" id="A0ABD1E4F9"/>
<dbReference type="InterPro" id="IPR058353">
    <property type="entry name" value="DUF8040"/>
</dbReference>
<keyword evidence="11" id="KW-1185">Reference proteome</keyword>
<comment type="caution">
    <text evidence="10">The sequence shown here is derived from an EMBL/GenBank/DDBJ whole genome shotgun (WGS) entry which is preliminary data.</text>
</comment>
<dbReference type="GO" id="GO:0046872">
    <property type="term" value="F:metal ion binding"/>
    <property type="evidence" value="ECO:0007669"/>
    <property type="project" value="UniProtKB-KW"/>
</dbReference>
<dbReference type="GO" id="GO:0016787">
    <property type="term" value="F:hydrolase activity"/>
    <property type="evidence" value="ECO:0007669"/>
    <property type="project" value="UniProtKB-KW"/>
</dbReference>
<protein>
    <recommendedName>
        <fullName evidence="12">DDE Tnp4 domain-containing protein</fullName>
    </recommendedName>
</protein>
<dbReference type="Pfam" id="PF13359">
    <property type="entry name" value="DDE_Tnp_4"/>
    <property type="match status" value="1"/>
</dbReference>
<dbReference type="InterPro" id="IPR027806">
    <property type="entry name" value="HARBI1_dom"/>
</dbReference>
<keyword evidence="6" id="KW-0378">Hydrolase</keyword>
<name>A0ABD1E4F9_HYPHA</name>
<keyword evidence="5" id="KW-0479">Metal-binding</keyword>
<dbReference type="InterPro" id="IPR045249">
    <property type="entry name" value="HARBI1-like"/>
</dbReference>
<proteinExistence type="inferred from homology"/>
<keyword evidence="7" id="KW-0539">Nucleus</keyword>
<comment type="subcellular location">
    <subcellularLocation>
        <location evidence="2">Nucleus</location>
    </subcellularLocation>
</comment>
<keyword evidence="4" id="KW-0540">Nuclease</keyword>
<evidence type="ECO:0000259" key="8">
    <source>
        <dbReference type="Pfam" id="PF13359"/>
    </source>
</evidence>
<dbReference type="PANTHER" id="PTHR22930">
    <property type="match status" value="1"/>
</dbReference>
<evidence type="ECO:0000256" key="5">
    <source>
        <dbReference type="ARBA" id="ARBA00022723"/>
    </source>
</evidence>
<evidence type="ECO:0000256" key="4">
    <source>
        <dbReference type="ARBA" id="ARBA00022722"/>
    </source>
</evidence>
<dbReference type="PANTHER" id="PTHR22930:SF269">
    <property type="entry name" value="NUCLEASE HARBI1-LIKE PROTEIN"/>
    <property type="match status" value="1"/>
</dbReference>
<accession>A0ABD1E4F9</accession>
<dbReference type="Pfam" id="PF26138">
    <property type="entry name" value="DUF8040"/>
    <property type="match status" value="1"/>
</dbReference>
<dbReference type="Proteomes" id="UP001566132">
    <property type="component" value="Unassembled WGS sequence"/>
</dbReference>
<feature type="domain" description="DDE Tnp4" evidence="8">
    <location>
        <begin position="173"/>
        <end position="337"/>
    </location>
</feature>
<sequence length="413" mass="48243">MDDKQLLGVLGALLCVAAALKNRKKRNKRRFKVRPMNRRRKILGGYQYYKNIKSWDSQQFFKYTRLNKAAFQKLLNFIRPEIKIQPRSDGILPEERLVITLQYLSQGTSMQALAWNFHVGVTTVHKIINEMCNLIWKVLSPLYLKTPENPEEWEEISQGFYDRWNFPNCLGSIDGKHVNIRAPPKTGSLYHNYKHHFSVVLMAACDSQYKFTFVDIGAYGSQSDGGIFRNSIFGQRLDCNNMNIPNERNLPNSNIKFPFFFVADEAFPLKKNIMRSYPGANLTYEQRIFNYRLSRARLVIENTFGILSARWRIFKTIINAKVENIDNMIKAAVVLHNYCQTELKHQYCPQNFVDDHDIVNAGWREQNTPLHSVGRLGSNISRRQLYEMRNRLAEYLTSEEGSVPWQNEIINRL</sequence>
<evidence type="ECO:0000256" key="3">
    <source>
        <dbReference type="ARBA" id="ARBA00006958"/>
    </source>
</evidence>
<comment type="cofactor">
    <cofactor evidence="1">
        <name>a divalent metal cation</name>
        <dbReference type="ChEBI" id="CHEBI:60240"/>
    </cofactor>
</comment>
<evidence type="ECO:0000256" key="2">
    <source>
        <dbReference type="ARBA" id="ARBA00004123"/>
    </source>
</evidence>
<feature type="domain" description="DUF8040" evidence="9">
    <location>
        <begin position="42"/>
        <end position="135"/>
    </location>
</feature>
<evidence type="ECO:0000313" key="11">
    <source>
        <dbReference type="Proteomes" id="UP001566132"/>
    </source>
</evidence>
<evidence type="ECO:0000256" key="7">
    <source>
        <dbReference type="ARBA" id="ARBA00023242"/>
    </source>
</evidence>